<feature type="active site" description="Tele-phosphohistidine intermediate" evidence="1">
    <location>
        <position position="10"/>
    </location>
</feature>
<keyword evidence="4" id="KW-1185">Reference proteome</keyword>
<dbReference type="PANTHER" id="PTHR48100">
    <property type="entry name" value="BROAD-SPECIFICITY PHOSPHATASE YOR283W-RELATED"/>
    <property type="match status" value="1"/>
</dbReference>
<dbReference type="AlphaFoldDB" id="A0A4D7AVQ0"/>
<evidence type="ECO:0000313" key="4">
    <source>
        <dbReference type="Proteomes" id="UP000298781"/>
    </source>
</evidence>
<dbReference type="KEGG" id="pstg:E8M01_13080"/>
<gene>
    <name evidence="3" type="ORF">E8M01_13080</name>
</gene>
<protein>
    <submittedName>
        <fullName evidence="3">Histidine phosphatase family protein</fullName>
    </submittedName>
</protein>
<dbReference type="PANTHER" id="PTHR48100:SF59">
    <property type="entry name" value="ADENOSYLCOBALAMIN_ALPHA-RIBAZOLE PHOSPHATASE"/>
    <property type="match status" value="1"/>
</dbReference>
<dbReference type="Gene3D" id="3.40.50.1240">
    <property type="entry name" value="Phosphoglycerate mutase-like"/>
    <property type="match status" value="1"/>
</dbReference>
<accession>A0A4D7AVQ0</accession>
<feature type="binding site" evidence="2">
    <location>
        <position position="63"/>
    </location>
    <ligand>
        <name>substrate</name>
    </ligand>
</feature>
<dbReference type="Pfam" id="PF00300">
    <property type="entry name" value="His_Phos_1"/>
    <property type="match status" value="1"/>
</dbReference>
<evidence type="ECO:0000256" key="1">
    <source>
        <dbReference type="PIRSR" id="PIRSR613078-1"/>
    </source>
</evidence>
<evidence type="ECO:0000256" key="2">
    <source>
        <dbReference type="PIRSR" id="PIRSR613078-2"/>
    </source>
</evidence>
<proteinExistence type="predicted"/>
<dbReference type="InterPro" id="IPR029033">
    <property type="entry name" value="His_PPase_superfam"/>
</dbReference>
<dbReference type="GO" id="GO:0005737">
    <property type="term" value="C:cytoplasm"/>
    <property type="evidence" value="ECO:0007669"/>
    <property type="project" value="TreeGrafter"/>
</dbReference>
<feature type="binding site" evidence="2">
    <location>
        <begin position="9"/>
        <end position="16"/>
    </location>
    <ligand>
        <name>substrate</name>
    </ligand>
</feature>
<organism evidence="3 4">
    <name type="scientific">Phreatobacter stygius</name>
    <dbReference type="NCBI Taxonomy" id="1940610"/>
    <lineage>
        <taxon>Bacteria</taxon>
        <taxon>Pseudomonadati</taxon>
        <taxon>Pseudomonadota</taxon>
        <taxon>Alphaproteobacteria</taxon>
        <taxon>Hyphomicrobiales</taxon>
        <taxon>Phreatobacteraceae</taxon>
        <taxon>Phreatobacter</taxon>
    </lineage>
</organism>
<dbReference type="GO" id="GO:0016791">
    <property type="term" value="F:phosphatase activity"/>
    <property type="evidence" value="ECO:0007669"/>
    <property type="project" value="TreeGrafter"/>
</dbReference>
<dbReference type="SUPFAM" id="SSF53254">
    <property type="entry name" value="Phosphoglycerate mutase-like"/>
    <property type="match status" value="1"/>
</dbReference>
<dbReference type="InterPro" id="IPR013078">
    <property type="entry name" value="His_Pase_superF_clade-1"/>
</dbReference>
<dbReference type="SMART" id="SM00855">
    <property type="entry name" value="PGAM"/>
    <property type="match status" value="1"/>
</dbReference>
<dbReference type="CDD" id="cd07067">
    <property type="entry name" value="HP_PGM_like"/>
    <property type="match status" value="1"/>
</dbReference>
<name>A0A4D7AVQ0_9HYPH</name>
<evidence type="ECO:0000313" key="3">
    <source>
        <dbReference type="EMBL" id="QCI65069.1"/>
    </source>
</evidence>
<sequence>MTPIIYFVRHGETDWNAEGRLQGQRDIPLNDLGRVQAEEVAGVLTRLNGRFEDLAYWASPLSRARETMELMRIRLGLAAKAYRTDDRLKEIAFGDWEGFTWSQVEQANPELAAARIADKWHVTPPSGENYEVVATRLHQFLGLVERDSVVVAHGGVGRALMALAGGLAKPAAAETYVRQGVIYVFEAGGFRVEEP</sequence>
<dbReference type="Proteomes" id="UP000298781">
    <property type="component" value="Chromosome"/>
</dbReference>
<dbReference type="OrthoDB" id="9781415at2"/>
<dbReference type="PIRSF" id="PIRSF000709">
    <property type="entry name" value="6PFK_2-Ptase"/>
    <property type="match status" value="1"/>
</dbReference>
<dbReference type="InterPro" id="IPR050275">
    <property type="entry name" value="PGM_Phosphatase"/>
</dbReference>
<dbReference type="EMBL" id="CP039690">
    <property type="protein sequence ID" value="QCI65069.1"/>
    <property type="molecule type" value="Genomic_DNA"/>
</dbReference>
<reference evidence="3 4" key="1">
    <citation type="submission" date="2019-04" db="EMBL/GenBank/DDBJ databases">
        <title>Phreatobacter aquaticus sp. nov.</title>
        <authorList>
            <person name="Choi A."/>
        </authorList>
    </citation>
    <scope>NUCLEOTIDE SEQUENCE [LARGE SCALE GENOMIC DNA]</scope>
    <source>
        <strain evidence="3 4">KCTC 52518</strain>
    </source>
</reference>
<dbReference type="RefSeq" id="WP_136960518.1">
    <property type="nucleotide sequence ID" value="NZ_CP039690.1"/>
</dbReference>
<feature type="active site" description="Proton donor/acceptor" evidence="1">
    <location>
        <position position="90"/>
    </location>
</feature>